<dbReference type="SMART" id="SM01012">
    <property type="entry name" value="ANTAR"/>
    <property type="match status" value="1"/>
</dbReference>
<evidence type="ECO:0000256" key="4">
    <source>
        <dbReference type="ARBA" id="ARBA00023163"/>
    </source>
</evidence>
<dbReference type="Pfam" id="PF13185">
    <property type="entry name" value="GAF_2"/>
    <property type="match status" value="1"/>
</dbReference>
<evidence type="ECO:0000256" key="2">
    <source>
        <dbReference type="ARBA" id="ARBA00022777"/>
    </source>
</evidence>
<dbReference type="InterPro" id="IPR011006">
    <property type="entry name" value="CheY-like_superfamily"/>
</dbReference>
<dbReference type="PROSITE" id="PS50921">
    <property type="entry name" value="ANTAR"/>
    <property type="match status" value="1"/>
</dbReference>
<dbReference type="Proteomes" id="UP001174050">
    <property type="component" value="Unassembled WGS sequence"/>
</dbReference>
<dbReference type="InterPro" id="IPR029016">
    <property type="entry name" value="GAF-like_dom_sf"/>
</dbReference>
<sequence length="242" mass="25652">MDDGPTADVLDLTSLLLEADGVDEFLQALVDRALERSPAADGSGITLERRGRPLTVANAGPSAKELDEKQYGQDDGPCLQALRAGEEVIIADMADERRWGDYPAYALACGTRSSMSLPIAAHTHTAGALNLYFATPDGHTKVDAPFLRGLAAQATGAIALAQRIGDAQQFAADLQTALASRTVIDQAIGVIMGQQRCTADEAFAILRTASQHRNIKLRDLCADLLAGLSGEPPTEPKLHPRP</sequence>
<dbReference type="SUPFAM" id="SSF55781">
    <property type="entry name" value="GAF domain-like"/>
    <property type="match status" value="1"/>
</dbReference>
<keyword evidence="2" id="KW-0418">Kinase</keyword>
<keyword evidence="3" id="KW-0805">Transcription regulation</keyword>
<organism evidence="6 7">
    <name type="scientific">Streptomyces ficellus</name>
    <dbReference type="NCBI Taxonomy" id="1977088"/>
    <lineage>
        <taxon>Bacteria</taxon>
        <taxon>Bacillati</taxon>
        <taxon>Actinomycetota</taxon>
        <taxon>Actinomycetes</taxon>
        <taxon>Kitasatosporales</taxon>
        <taxon>Streptomycetaceae</taxon>
        <taxon>Streptomyces</taxon>
    </lineage>
</organism>
<comment type="caution">
    <text evidence="6">The sequence shown here is derived from an EMBL/GenBank/DDBJ whole genome shotgun (WGS) entry which is preliminary data.</text>
</comment>
<proteinExistence type="predicted"/>
<dbReference type="Pfam" id="PF03861">
    <property type="entry name" value="ANTAR"/>
    <property type="match status" value="1"/>
</dbReference>
<reference evidence="6" key="1">
    <citation type="submission" date="2023-06" db="EMBL/GenBank/DDBJ databases">
        <title>WGS-Sequencing of Streptomyces ficellus isolate 21 collected from sand in Gara Djebilet Iron Mine in Algeria.</title>
        <authorList>
            <person name="Zegers G.P."/>
            <person name="Gomez A."/>
            <person name="Gueddou A."/>
            <person name="Zahara A.F."/>
            <person name="Worth M."/>
            <person name="Sevigny J.L."/>
            <person name="Tisa L."/>
        </authorList>
    </citation>
    <scope>NUCLEOTIDE SEQUENCE</scope>
    <source>
        <strain evidence="6">AS11</strain>
    </source>
</reference>
<dbReference type="PIRSF" id="PIRSF036625">
    <property type="entry name" value="GAF_ANTAR"/>
    <property type="match status" value="1"/>
</dbReference>
<dbReference type="SMART" id="SM00065">
    <property type="entry name" value="GAF"/>
    <property type="match status" value="1"/>
</dbReference>
<evidence type="ECO:0000313" key="7">
    <source>
        <dbReference type="Proteomes" id="UP001174050"/>
    </source>
</evidence>
<accession>A0ABT7Z3E0</accession>
<evidence type="ECO:0000256" key="3">
    <source>
        <dbReference type="ARBA" id="ARBA00023015"/>
    </source>
</evidence>
<keyword evidence="7" id="KW-1185">Reference proteome</keyword>
<keyword evidence="4" id="KW-0804">Transcription</keyword>
<keyword evidence="1" id="KW-0808">Transferase</keyword>
<dbReference type="RefSeq" id="WP_290110988.1">
    <property type="nucleotide sequence ID" value="NZ_JAUEPL010000007.1"/>
</dbReference>
<name>A0ABT7Z3E0_9ACTN</name>
<dbReference type="SUPFAM" id="SSF52172">
    <property type="entry name" value="CheY-like"/>
    <property type="match status" value="1"/>
</dbReference>
<gene>
    <name evidence="6" type="ORF">QWM81_08090</name>
</gene>
<dbReference type="EMBL" id="JAUEPL010000007">
    <property type="protein sequence ID" value="MDN3294006.1"/>
    <property type="molecule type" value="Genomic_DNA"/>
</dbReference>
<dbReference type="InterPro" id="IPR003018">
    <property type="entry name" value="GAF"/>
</dbReference>
<evidence type="ECO:0000256" key="1">
    <source>
        <dbReference type="ARBA" id="ARBA00022679"/>
    </source>
</evidence>
<evidence type="ECO:0000259" key="5">
    <source>
        <dbReference type="PROSITE" id="PS50921"/>
    </source>
</evidence>
<dbReference type="Gene3D" id="1.10.10.10">
    <property type="entry name" value="Winged helix-like DNA-binding domain superfamily/Winged helix DNA-binding domain"/>
    <property type="match status" value="1"/>
</dbReference>
<feature type="domain" description="ANTAR" evidence="5">
    <location>
        <begin position="164"/>
        <end position="225"/>
    </location>
</feature>
<dbReference type="Gene3D" id="3.30.450.40">
    <property type="match status" value="1"/>
</dbReference>
<dbReference type="InterPro" id="IPR012074">
    <property type="entry name" value="GAF_ANTAR"/>
</dbReference>
<dbReference type="InterPro" id="IPR005561">
    <property type="entry name" value="ANTAR"/>
</dbReference>
<dbReference type="InterPro" id="IPR036388">
    <property type="entry name" value="WH-like_DNA-bd_sf"/>
</dbReference>
<protein>
    <submittedName>
        <fullName evidence="6">GAF and ANTAR domain-containing protein</fullName>
    </submittedName>
</protein>
<evidence type="ECO:0000313" key="6">
    <source>
        <dbReference type="EMBL" id="MDN3294006.1"/>
    </source>
</evidence>